<evidence type="ECO:0000313" key="5">
    <source>
        <dbReference type="EMBL" id="OTW44060.1"/>
    </source>
</evidence>
<proteinExistence type="predicted"/>
<dbReference type="InterPro" id="IPR013196">
    <property type="entry name" value="HTH_11"/>
</dbReference>
<evidence type="ECO:0000259" key="4">
    <source>
        <dbReference type="Pfam" id="PF08279"/>
    </source>
</evidence>
<keyword evidence="2" id="KW-0804">Transcription</keyword>
<dbReference type="PANTHER" id="PTHR30185:SF18">
    <property type="entry name" value="TRANSCRIPTIONAL REGULATOR MTLR"/>
    <property type="match status" value="1"/>
</dbReference>
<evidence type="ECO:0000313" key="6">
    <source>
        <dbReference type="Proteomes" id="UP000195152"/>
    </source>
</evidence>
<feature type="domain" description="Mga helix-turn-helix" evidence="3">
    <location>
        <begin position="90"/>
        <end position="165"/>
    </location>
</feature>
<dbReference type="InterPro" id="IPR007737">
    <property type="entry name" value="Mga_HTH"/>
</dbReference>
<keyword evidence="1" id="KW-0805">Transcription regulation</keyword>
<dbReference type="Gene3D" id="1.10.10.10">
    <property type="entry name" value="Winged helix-like DNA-binding domain superfamily/Winged helix DNA-binding domain"/>
    <property type="match status" value="1"/>
</dbReference>
<dbReference type="InterPro" id="IPR050661">
    <property type="entry name" value="BglG_antiterminators"/>
</dbReference>
<evidence type="ECO:0000259" key="3">
    <source>
        <dbReference type="Pfam" id="PF05043"/>
    </source>
</evidence>
<evidence type="ECO:0000256" key="1">
    <source>
        <dbReference type="ARBA" id="ARBA00023015"/>
    </source>
</evidence>
<protein>
    <recommendedName>
        <fullName evidence="7">HTH domain-containing protein</fullName>
    </recommendedName>
</protein>
<dbReference type="Proteomes" id="UP000195152">
    <property type="component" value="Unassembled WGS sequence"/>
</dbReference>
<dbReference type="Pfam" id="PF05043">
    <property type="entry name" value="Mga"/>
    <property type="match status" value="1"/>
</dbReference>
<feature type="domain" description="Helix-turn-helix type 11" evidence="4">
    <location>
        <begin position="21"/>
        <end position="73"/>
    </location>
</feature>
<dbReference type="Gene3D" id="3.40.50.2300">
    <property type="match status" value="1"/>
</dbReference>
<reference evidence="5 6" key="1">
    <citation type="submission" date="2016-10" db="EMBL/GenBank/DDBJ databases">
        <title>Comparative genomics of Bacillus thuringiensis reveals a path to pathogens against multiple invertebrate hosts.</title>
        <authorList>
            <person name="Zheng J."/>
            <person name="Gao Q."/>
            <person name="Liu H."/>
            <person name="Peng D."/>
            <person name="Ruan L."/>
            <person name="Sun M."/>
        </authorList>
    </citation>
    <scope>NUCLEOTIDE SEQUENCE [LARGE SCALE GENOMIC DNA]</scope>
    <source>
        <strain evidence="5">BGSC 4AC1</strain>
    </source>
</reference>
<dbReference type="InterPro" id="IPR036388">
    <property type="entry name" value="WH-like_DNA-bd_sf"/>
</dbReference>
<dbReference type="Pfam" id="PF08279">
    <property type="entry name" value="HTH_11"/>
    <property type="match status" value="1"/>
</dbReference>
<name>A0A242VY23_BACTU</name>
<dbReference type="EMBL" id="NFCF01000116">
    <property type="protein sequence ID" value="OTW44060.1"/>
    <property type="molecule type" value="Genomic_DNA"/>
</dbReference>
<gene>
    <name evidence="5" type="ORF">BK699_33325</name>
</gene>
<comment type="caution">
    <text evidence="5">The sequence shown here is derived from an EMBL/GenBank/DDBJ whole genome shotgun (WGS) entry which is preliminary data.</text>
</comment>
<organism evidence="5 6">
    <name type="scientific">Bacillus thuringiensis serovar mexicanensis</name>
    <dbReference type="NCBI Taxonomy" id="180868"/>
    <lineage>
        <taxon>Bacteria</taxon>
        <taxon>Bacillati</taxon>
        <taxon>Bacillota</taxon>
        <taxon>Bacilli</taxon>
        <taxon>Bacillales</taxon>
        <taxon>Bacillaceae</taxon>
        <taxon>Bacillus</taxon>
        <taxon>Bacillus cereus group</taxon>
    </lineage>
</organism>
<evidence type="ECO:0000256" key="2">
    <source>
        <dbReference type="ARBA" id="ARBA00023163"/>
    </source>
</evidence>
<sequence length="468" mass="55451">MKHTFIYNIINDKVIQRKICILETLNNGGDFVSSQYLANLLQCTVRTVVKDISELKRELPDNWNIIGVANKGYVLHKPLTESLYVKIGDYLSQSIIYRVIIKDFNNRHYTLEKWSQIIYMNKITLKDKLKVYAHILNESNINFKYEQLELSGKEFNIRYYYCVFFYTTGKYINYSVLPVLLKRKLLFLFNSHSIIINHEAAIYIIYVFISRIMNKKYISENLDISFFNEEYVLFFNSIISIIEDFYKIKLHENEKKALMFFLFFVIKLDYSELVIDFLKPSYQKLYERYEKLICLLTNSNVHTETGKKLFSNLLPYLLKLYFYNRYHIAIGYVFEPLHDSQSILLHGYNKNLSEISYWNKSFCKGIFNNREIEFIAAHATLIINSTFKKHVLFLFAGNNAMGKIMYSKLKKGLGNNIKIYSQPNDDLKFDIIISNYKHEHEGVNTPTIYISETLCEKEILLIRNLIYA</sequence>
<dbReference type="RefSeq" id="WP_000683159.1">
    <property type="nucleotide sequence ID" value="NZ_NFCF01000116.1"/>
</dbReference>
<evidence type="ECO:0008006" key="7">
    <source>
        <dbReference type="Google" id="ProtNLM"/>
    </source>
</evidence>
<dbReference type="AlphaFoldDB" id="A0A242VY23"/>
<dbReference type="PANTHER" id="PTHR30185">
    <property type="entry name" value="CRYPTIC BETA-GLUCOSIDE BGL OPERON ANTITERMINATOR"/>
    <property type="match status" value="1"/>
</dbReference>
<accession>A0A242VY23</accession>